<sequence length="252" mass="28509">MDTTIDPFYQHSVLESQSGIGKAEVTINELPKSNIDGDKNEVVRKIDIRDTKESRDLRWSTWWLIGAVLIVIPCVAIAASAPKTAMGGIRTTGFLIWIEILWTSVWILSFFHFYIGRGWFWLCQFDASLMPWDTFVTNIMRTNVWFAMSLVAWGSSSIMCRVSGSTYNENWLMVLRKVLLASIPATATFCADDVLMEVIITFQAARMGKERHLKTMVRRRNAIFLIAAIYLGVKEKEGTSQEPPVNSARTGS</sequence>
<accession>A0A177D2E9</accession>
<dbReference type="VEuPathDB" id="FungiDB:CC77DRAFT_666397"/>
<feature type="transmembrane region" description="Helical" evidence="1">
    <location>
        <begin position="94"/>
        <end position="115"/>
    </location>
</feature>
<dbReference type="GeneID" id="29118265"/>
<evidence type="ECO:0000313" key="3">
    <source>
        <dbReference type="EMBL" id="OAG13578.1"/>
    </source>
</evidence>
<reference evidence="3 4" key="1">
    <citation type="submission" date="2016-05" db="EMBL/GenBank/DDBJ databases">
        <title>Comparative analysis of secretome profiles of manganese(II)-oxidizing ascomycete fungi.</title>
        <authorList>
            <consortium name="DOE Joint Genome Institute"/>
            <person name="Zeiner C.A."/>
            <person name="Purvine S.O."/>
            <person name="Zink E.M."/>
            <person name="Wu S."/>
            <person name="Pasa-Tolic L."/>
            <person name="Chaput D.L."/>
            <person name="Haridas S."/>
            <person name="Grigoriev I.V."/>
            <person name="Santelli C.M."/>
            <person name="Hansel C.M."/>
        </authorList>
    </citation>
    <scope>NUCLEOTIDE SEQUENCE [LARGE SCALE GENOMIC DNA]</scope>
    <source>
        <strain evidence="3 4">SRC1lrK2f</strain>
    </source>
</reference>
<protein>
    <recommendedName>
        <fullName evidence="2">Mechanosensitive ion channel protein Msy1/2-like transmembrane domain-containing protein</fullName>
    </recommendedName>
</protein>
<organism evidence="3 4">
    <name type="scientific">Alternaria alternata</name>
    <name type="common">Alternaria rot fungus</name>
    <name type="synonym">Torula alternata</name>
    <dbReference type="NCBI Taxonomy" id="5599"/>
    <lineage>
        <taxon>Eukaryota</taxon>
        <taxon>Fungi</taxon>
        <taxon>Dikarya</taxon>
        <taxon>Ascomycota</taxon>
        <taxon>Pezizomycotina</taxon>
        <taxon>Dothideomycetes</taxon>
        <taxon>Pleosporomycetidae</taxon>
        <taxon>Pleosporales</taxon>
        <taxon>Pleosporineae</taxon>
        <taxon>Pleosporaceae</taxon>
        <taxon>Alternaria</taxon>
        <taxon>Alternaria sect. Alternaria</taxon>
        <taxon>Alternaria alternata complex</taxon>
    </lineage>
</organism>
<evidence type="ECO:0000256" key="1">
    <source>
        <dbReference type="SAM" id="Phobius"/>
    </source>
</evidence>
<dbReference type="AlphaFoldDB" id="A0A177D2E9"/>
<dbReference type="InterPro" id="IPR058650">
    <property type="entry name" value="Msy1/2-like"/>
</dbReference>
<name>A0A177D2E9_ALTAL</name>
<dbReference type="Pfam" id="PF25886">
    <property type="entry name" value="Msy1"/>
    <property type="match status" value="1"/>
</dbReference>
<dbReference type="EMBL" id="KV441509">
    <property type="protein sequence ID" value="OAG13578.1"/>
    <property type="molecule type" value="Genomic_DNA"/>
</dbReference>
<proteinExistence type="predicted"/>
<dbReference type="Proteomes" id="UP000077248">
    <property type="component" value="Unassembled WGS sequence"/>
</dbReference>
<keyword evidence="1" id="KW-0812">Transmembrane</keyword>
<feature type="transmembrane region" description="Helical" evidence="1">
    <location>
        <begin position="62"/>
        <end position="82"/>
    </location>
</feature>
<gene>
    <name evidence="3" type="ORF">CC77DRAFT_666397</name>
</gene>
<evidence type="ECO:0000259" key="2">
    <source>
        <dbReference type="Pfam" id="PF25886"/>
    </source>
</evidence>
<dbReference type="KEGG" id="aalt:CC77DRAFT_666397"/>
<keyword evidence="1" id="KW-1133">Transmembrane helix</keyword>
<keyword evidence="1" id="KW-0472">Membrane</keyword>
<keyword evidence="4" id="KW-1185">Reference proteome</keyword>
<dbReference type="RefSeq" id="XP_018378999.1">
    <property type="nucleotide sequence ID" value="XM_018532671.1"/>
</dbReference>
<evidence type="ECO:0000313" key="4">
    <source>
        <dbReference type="Proteomes" id="UP000077248"/>
    </source>
</evidence>
<feature type="domain" description="Mechanosensitive ion channel protein Msy1/2-like transmembrane" evidence="2">
    <location>
        <begin position="54"/>
        <end position="199"/>
    </location>
</feature>